<sequence>MPKQYLTDSANYMDMACHVFALSGDPAQQEDVNNRYAQLGNLLTSDLLGVPPVTANNNIAPGLRVVTNNEIRQCLRGAAVPPSRSLRLLCREFGLVPTPGTRIKLWGHFEPGQRLPEHMYVTTADGMIYDTMPGAPIRRDTNSNGQNPPSWISGLLDPGVIFSIEVAAFAPQTQAVVNRPGNQWTNI</sequence>
<dbReference type="Proteomes" id="UP000298774">
    <property type="component" value="Chromosome"/>
</dbReference>
<gene>
    <name evidence="2" type="ORF">D3868_11960</name>
    <name evidence="1" type="ORF">SIM66_19015</name>
</gene>
<reference evidence="1 4" key="2">
    <citation type="submission" date="2023-11" db="EMBL/GenBank/DDBJ databases">
        <title>MicrobeMod: A computational toolkit for identifying prokaryotic methylation and restriction-modification with nanopore sequencing.</title>
        <authorList>
            <person name="Crits-Christoph A."/>
            <person name="Kang S.C."/>
            <person name="Lee H."/>
            <person name="Ostrov N."/>
        </authorList>
    </citation>
    <scope>NUCLEOTIDE SEQUENCE [LARGE SCALE GENOMIC DNA]</scope>
    <source>
        <strain evidence="1 4">ATCC 29145</strain>
    </source>
</reference>
<dbReference type="KEGG" id="abf:AMK58_03865"/>
<dbReference type="RefSeq" id="WP_035675425.1">
    <property type="nucleotide sequence ID" value="NZ_CP012914.1"/>
</dbReference>
<evidence type="ECO:0000313" key="2">
    <source>
        <dbReference type="EMBL" id="QCO09685.1"/>
    </source>
</evidence>
<dbReference type="GeneID" id="56450471"/>
<organism evidence="2 3">
    <name type="scientific">Azospirillum brasilense</name>
    <dbReference type="NCBI Taxonomy" id="192"/>
    <lineage>
        <taxon>Bacteria</taxon>
        <taxon>Pseudomonadati</taxon>
        <taxon>Pseudomonadota</taxon>
        <taxon>Alphaproteobacteria</taxon>
        <taxon>Rhodospirillales</taxon>
        <taxon>Azospirillaceae</taxon>
        <taxon>Azospirillum</taxon>
    </lineage>
</organism>
<dbReference type="Proteomes" id="UP001277471">
    <property type="component" value="Unassembled WGS sequence"/>
</dbReference>
<reference evidence="2 3" key="1">
    <citation type="submission" date="2018-09" db="EMBL/GenBank/DDBJ databases">
        <title>Whole genome based analysis of evolution and adaptive divergence in Indian and Brazilian strains of Azospirillum brasilense.</title>
        <authorList>
            <person name="Singh C."/>
            <person name="Tripathi A.K."/>
        </authorList>
    </citation>
    <scope>NUCLEOTIDE SEQUENCE [LARGE SCALE GENOMIC DNA]</scope>
    <source>
        <strain evidence="2 3">MTCC4038</strain>
    </source>
</reference>
<dbReference type="EMBL" id="JAWXYC010000004">
    <property type="protein sequence ID" value="MDX5953272.1"/>
    <property type="molecule type" value="Genomic_DNA"/>
</dbReference>
<name>A0A0N7I7J0_AZOBR</name>
<dbReference type="EMBL" id="CP032339">
    <property type="protein sequence ID" value="QCO09685.1"/>
    <property type="molecule type" value="Genomic_DNA"/>
</dbReference>
<dbReference type="AlphaFoldDB" id="A0A0N7I7J0"/>
<proteinExistence type="predicted"/>
<evidence type="ECO:0000313" key="3">
    <source>
        <dbReference type="Proteomes" id="UP000298774"/>
    </source>
</evidence>
<keyword evidence="4" id="KW-1185">Reference proteome</keyword>
<evidence type="ECO:0000313" key="1">
    <source>
        <dbReference type="EMBL" id="MDX5953272.1"/>
    </source>
</evidence>
<accession>A0A0N7I7J0</accession>
<protein>
    <submittedName>
        <fullName evidence="2">Uncharacterized protein</fullName>
    </submittedName>
</protein>
<evidence type="ECO:0000313" key="4">
    <source>
        <dbReference type="Proteomes" id="UP001277471"/>
    </source>
</evidence>